<reference evidence="6" key="1">
    <citation type="submission" date="2018-06" db="EMBL/GenBank/DDBJ databases">
        <authorList>
            <person name="Zhirakovskaya E."/>
        </authorList>
    </citation>
    <scope>NUCLEOTIDE SEQUENCE</scope>
</reference>
<proteinExistence type="inferred from homology"/>
<dbReference type="SUPFAM" id="SSF52540">
    <property type="entry name" value="P-loop containing nucleoside triphosphate hydrolases"/>
    <property type="match status" value="1"/>
</dbReference>
<feature type="domain" description="ABC transporter" evidence="5">
    <location>
        <begin position="2"/>
        <end position="226"/>
    </location>
</feature>
<dbReference type="PROSITE" id="PS50893">
    <property type="entry name" value="ABC_TRANSPORTER_2"/>
    <property type="match status" value="1"/>
</dbReference>
<protein>
    <recommendedName>
        <fullName evidence="5">ABC transporter domain-containing protein</fullName>
    </recommendedName>
</protein>
<dbReference type="PANTHER" id="PTHR42711:SF5">
    <property type="entry name" value="ABC TRANSPORTER ATP-BINDING PROTEIN NATA"/>
    <property type="match status" value="1"/>
</dbReference>
<keyword evidence="4" id="KW-0067">ATP-binding</keyword>
<dbReference type="Gene3D" id="3.40.50.300">
    <property type="entry name" value="P-loop containing nucleotide triphosphate hydrolases"/>
    <property type="match status" value="1"/>
</dbReference>
<accession>A0A3B0S7X5</accession>
<dbReference type="AlphaFoldDB" id="A0A3B0S7X5"/>
<dbReference type="InterPro" id="IPR003593">
    <property type="entry name" value="AAA+_ATPase"/>
</dbReference>
<gene>
    <name evidence="6" type="ORF">MNBD_ALPHA06-1729</name>
</gene>
<dbReference type="GO" id="GO:0016887">
    <property type="term" value="F:ATP hydrolysis activity"/>
    <property type="evidence" value="ECO:0007669"/>
    <property type="project" value="InterPro"/>
</dbReference>
<evidence type="ECO:0000256" key="4">
    <source>
        <dbReference type="ARBA" id="ARBA00022840"/>
    </source>
</evidence>
<keyword evidence="2" id="KW-0813">Transport</keyword>
<dbReference type="EMBL" id="UOEE01000294">
    <property type="protein sequence ID" value="VAW00380.1"/>
    <property type="molecule type" value="Genomic_DNA"/>
</dbReference>
<keyword evidence="3" id="KW-0547">Nucleotide-binding</keyword>
<dbReference type="CDD" id="cd03230">
    <property type="entry name" value="ABC_DR_subfamily_A"/>
    <property type="match status" value="1"/>
</dbReference>
<dbReference type="PANTHER" id="PTHR42711">
    <property type="entry name" value="ABC TRANSPORTER ATP-BINDING PROTEIN"/>
    <property type="match status" value="1"/>
</dbReference>
<evidence type="ECO:0000256" key="3">
    <source>
        <dbReference type="ARBA" id="ARBA00022741"/>
    </source>
</evidence>
<dbReference type="InterPro" id="IPR003439">
    <property type="entry name" value="ABC_transporter-like_ATP-bd"/>
</dbReference>
<comment type="similarity">
    <text evidence="1">Belongs to the ABC transporter superfamily.</text>
</comment>
<sequence length="233" mass="25737">MFVATHLAKRFGNTLAVDDVSLTLQQGEIVGFLGQNGAGKSTTIRMLAGMLEPDQGQIAVDKNWQRHKGQIGYLPEGAPLYEALSPRQNLSFLLEFAGWQQTPVGQRINLLLEQLNLQTWADRAVCTLSKGVRRRTALAMAMAMDAPILLLDEPFDGFDPVQKRAGRKLLQHISPQKTILICTHSLNEAEAICDRVMILDKGKLLADGTVPQLLRQTKQSGFEQAFCKLVATK</sequence>
<dbReference type="InterPro" id="IPR027417">
    <property type="entry name" value="P-loop_NTPase"/>
</dbReference>
<dbReference type="SMART" id="SM00382">
    <property type="entry name" value="AAA"/>
    <property type="match status" value="1"/>
</dbReference>
<evidence type="ECO:0000256" key="2">
    <source>
        <dbReference type="ARBA" id="ARBA00022448"/>
    </source>
</evidence>
<dbReference type="Pfam" id="PF00005">
    <property type="entry name" value="ABC_tran"/>
    <property type="match status" value="1"/>
</dbReference>
<organism evidence="6">
    <name type="scientific">hydrothermal vent metagenome</name>
    <dbReference type="NCBI Taxonomy" id="652676"/>
    <lineage>
        <taxon>unclassified sequences</taxon>
        <taxon>metagenomes</taxon>
        <taxon>ecological metagenomes</taxon>
    </lineage>
</organism>
<dbReference type="GO" id="GO:0005524">
    <property type="term" value="F:ATP binding"/>
    <property type="evidence" value="ECO:0007669"/>
    <property type="project" value="UniProtKB-KW"/>
</dbReference>
<dbReference type="InterPro" id="IPR050763">
    <property type="entry name" value="ABC_transporter_ATP-binding"/>
</dbReference>
<name>A0A3B0S7X5_9ZZZZ</name>
<evidence type="ECO:0000256" key="1">
    <source>
        <dbReference type="ARBA" id="ARBA00005417"/>
    </source>
</evidence>
<evidence type="ECO:0000313" key="6">
    <source>
        <dbReference type="EMBL" id="VAW00380.1"/>
    </source>
</evidence>
<evidence type="ECO:0000259" key="5">
    <source>
        <dbReference type="PROSITE" id="PS50893"/>
    </source>
</evidence>